<dbReference type="Gene3D" id="1.10.287.1060">
    <property type="entry name" value="ESAT-6-like"/>
    <property type="match status" value="1"/>
</dbReference>
<dbReference type="SUPFAM" id="SSF140453">
    <property type="entry name" value="EsxAB dimer-like"/>
    <property type="match status" value="1"/>
</dbReference>
<dbReference type="Pfam" id="PF06013">
    <property type="entry name" value="WXG100"/>
    <property type="match status" value="1"/>
</dbReference>
<name>A0A7R7HZD2_9ACTN</name>
<sequence length="93" mass="10547">MSMIKVDPHVLQEAHSQMKSIAQGMDQKLDTLRSGLQRMEWEGSDRQAYQEHQQKWDKAVTDLNQVLNQIGGAVGIASENYVNTEMSNSKLWG</sequence>
<evidence type="ECO:0000313" key="2">
    <source>
        <dbReference type="EMBL" id="BCJ38212.1"/>
    </source>
</evidence>
<dbReference type="KEGG" id="atl:Athai_57150"/>
<dbReference type="EMBL" id="AP023355">
    <property type="protein sequence ID" value="BCJ38212.1"/>
    <property type="molecule type" value="Genomic_DNA"/>
</dbReference>
<comment type="similarity">
    <text evidence="1">Belongs to the WXG100 family.</text>
</comment>
<dbReference type="Proteomes" id="UP000611640">
    <property type="component" value="Chromosome"/>
</dbReference>
<proteinExistence type="inferred from homology"/>
<dbReference type="InterPro" id="IPR036689">
    <property type="entry name" value="ESAT-6-like_sf"/>
</dbReference>
<organism evidence="2 3">
    <name type="scientific">Actinocatenispora thailandica</name>
    <dbReference type="NCBI Taxonomy" id="227318"/>
    <lineage>
        <taxon>Bacteria</taxon>
        <taxon>Bacillati</taxon>
        <taxon>Actinomycetota</taxon>
        <taxon>Actinomycetes</taxon>
        <taxon>Micromonosporales</taxon>
        <taxon>Micromonosporaceae</taxon>
        <taxon>Actinocatenispora</taxon>
    </lineage>
</organism>
<keyword evidence="3" id="KW-1185">Reference proteome</keyword>
<reference evidence="2 3" key="1">
    <citation type="submission" date="2020-08" db="EMBL/GenBank/DDBJ databases">
        <title>Whole genome shotgun sequence of Actinocatenispora thailandica NBRC 105041.</title>
        <authorList>
            <person name="Komaki H."/>
            <person name="Tamura T."/>
        </authorList>
    </citation>
    <scope>NUCLEOTIDE SEQUENCE [LARGE SCALE GENOMIC DNA]</scope>
    <source>
        <strain evidence="2 3">NBRC 105041</strain>
    </source>
</reference>
<accession>A0A7R7HZD2</accession>
<dbReference type="AlphaFoldDB" id="A0A7R7HZD2"/>
<dbReference type="InterPro" id="IPR010310">
    <property type="entry name" value="T7SS_ESAT-6-like"/>
</dbReference>
<evidence type="ECO:0000313" key="3">
    <source>
        <dbReference type="Proteomes" id="UP000611640"/>
    </source>
</evidence>
<dbReference type="NCBIfam" id="TIGR03930">
    <property type="entry name" value="WXG100_ESAT6"/>
    <property type="match status" value="1"/>
</dbReference>
<gene>
    <name evidence="2" type="ORF">Athai_57150</name>
</gene>
<dbReference type="RefSeq" id="WP_239157222.1">
    <property type="nucleotide sequence ID" value="NZ_AP023355.1"/>
</dbReference>
<protein>
    <recommendedName>
        <fullName evidence="1">ESAT-6-like protein</fullName>
    </recommendedName>
</protein>
<evidence type="ECO:0000256" key="1">
    <source>
        <dbReference type="RuleBase" id="RU362001"/>
    </source>
</evidence>